<dbReference type="InterPro" id="IPR036034">
    <property type="entry name" value="PDZ_sf"/>
</dbReference>
<proteinExistence type="inferred from homology"/>
<gene>
    <name evidence="6" type="ORF">CSX02_11590</name>
</gene>
<dbReference type="Proteomes" id="UP000224563">
    <property type="component" value="Unassembled WGS sequence"/>
</dbReference>
<dbReference type="Pfam" id="PF17820">
    <property type="entry name" value="PDZ_6"/>
    <property type="match status" value="1"/>
</dbReference>
<evidence type="ECO:0000256" key="3">
    <source>
        <dbReference type="ARBA" id="ARBA00022801"/>
    </source>
</evidence>
<keyword evidence="3" id="KW-0378">Hydrolase</keyword>
<evidence type="ECO:0000256" key="2">
    <source>
        <dbReference type="ARBA" id="ARBA00022670"/>
    </source>
</evidence>
<reference evidence="6 7" key="2">
    <citation type="submission" date="2017-10" db="EMBL/GenBank/DDBJ databases">
        <authorList>
            <person name="Banno H."/>
            <person name="Chua N.-H."/>
        </authorList>
    </citation>
    <scope>NUCLEOTIDE SEQUENCE [LARGE SCALE GENOMIC DNA]</scope>
    <source>
        <strain evidence="6 7">JK623</strain>
    </source>
</reference>
<organism evidence="6 7">
    <name type="scientific">Agathobacter ruminis</name>
    <dbReference type="NCBI Taxonomy" id="1712665"/>
    <lineage>
        <taxon>Bacteria</taxon>
        <taxon>Bacillati</taxon>
        <taxon>Bacillota</taxon>
        <taxon>Clostridia</taxon>
        <taxon>Lachnospirales</taxon>
        <taxon>Lachnospiraceae</taxon>
        <taxon>Agathobacter</taxon>
    </lineage>
</organism>
<evidence type="ECO:0000313" key="7">
    <source>
        <dbReference type="Proteomes" id="UP000224563"/>
    </source>
</evidence>
<comment type="caution">
    <text evidence="6">The sequence shown here is derived from an EMBL/GenBank/DDBJ whole genome shotgun (WGS) entry which is preliminary data.</text>
</comment>
<protein>
    <submittedName>
        <fullName evidence="6">Serine protease</fullName>
    </submittedName>
</protein>
<dbReference type="PANTHER" id="PTHR43343">
    <property type="entry name" value="PEPTIDASE S12"/>
    <property type="match status" value="1"/>
</dbReference>
<accession>A0A2G3E0K5</accession>
<dbReference type="AlphaFoldDB" id="A0A2G3E0K5"/>
<dbReference type="SMART" id="SM00228">
    <property type="entry name" value="PDZ"/>
    <property type="match status" value="1"/>
</dbReference>
<dbReference type="EMBL" id="PDYG01000123">
    <property type="protein sequence ID" value="PHU36808.1"/>
    <property type="molecule type" value="Genomic_DNA"/>
</dbReference>
<dbReference type="InterPro" id="IPR001940">
    <property type="entry name" value="Peptidase_S1C"/>
</dbReference>
<dbReference type="PROSITE" id="PS50106">
    <property type="entry name" value="PDZ"/>
    <property type="match status" value="1"/>
</dbReference>
<comment type="similarity">
    <text evidence="1">Belongs to the peptidase S1C family.</text>
</comment>
<evidence type="ECO:0000259" key="5">
    <source>
        <dbReference type="PROSITE" id="PS50106"/>
    </source>
</evidence>
<evidence type="ECO:0000313" key="6">
    <source>
        <dbReference type="EMBL" id="PHU36808.1"/>
    </source>
</evidence>
<name>A0A2G3E0K5_9FIRM</name>
<dbReference type="RefSeq" id="WP_099386787.1">
    <property type="nucleotide sequence ID" value="NZ_JANSWH010000061.1"/>
</dbReference>
<dbReference type="Gene3D" id="2.40.10.10">
    <property type="entry name" value="Trypsin-like serine proteases"/>
    <property type="match status" value="2"/>
</dbReference>
<dbReference type="GO" id="GO:0004252">
    <property type="term" value="F:serine-type endopeptidase activity"/>
    <property type="evidence" value="ECO:0007669"/>
    <property type="project" value="InterPro"/>
</dbReference>
<dbReference type="PANTHER" id="PTHR43343:SF3">
    <property type="entry name" value="PROTEASE DO-LIKE 8, CHLOROPLASTIC"/>
    <property type="match status" value="1"/>
</dbReference>
<reference evidence="6 7" key="1">
    <citation type="submission" date="2017-10" db="EMBL/GenBank/DDBJ databases">
        <title>Resolving the taxonomy of Roseburia spp., Eubacterium rectale and Agathobacter spp. through phylogenomic analysis.</title>
        <authorList>
            <person name="Sheridan P.O."/>
            <person name="Walker A.W."/>
            <person name="Duncan S.H."/>
            <person name="Scott K.P."/>
            <person name="Toole P.W.O."/>
            <person name="Luis P."/>
            <person name="Flint H.J."/>
        </authorList>
    </citation>
    <scope>NUCLEOTIDE SEQUENCE [LARGE SCALE GENOMIC DNA]</scope>
    <source>
        <strain evidence="6 7">JK623</strain>
    </source>
</reference>
<dbReference type="Pfam" id="PF13365">
    <property type="entry name" value="Trypsin_2"/>
    <property type="match status" value="1"/>
</dbReference>
<evidence type="ECO:0000256" key="1">
    <source>
        <dbReference type="ARBA" id="ARBA00010541"/>
    </source>
</evidence>
<feature type="domain" description="PDZ" evidence="5">
    <location>
        <begin position="338"/>
        <end position="430"/>
    </location>
</feature>
<dbReference type="SUPFAM" id="SSF50494">
    <property type="entry name" value="Trypsin-like serine proteases"/>
    <property type="match status" value="1"/>
</dbReference>
<dbReference type="InterPro" id="IPR043504">
    <property type="entry name" value="Peptidase_S1_PA_chymotrypsin"/>
</dbReference>
<dbReference type="InterPro" id="IPR009003">
    <property type="entry name" value="Peptidase_S1_PA"/>
</dbReference>
<dbReference type="SUPFAM" id="SSF50156">
    <property type="entry name" value="PDZ domain-like"/>
    <property type="match status" value="1"/>
</dbReference>
<evidence type="ECO:0000256" key="4">
    <source>
        <dbReference type="SAM" id="Phobius"/>
    </source>
</evidence>
<keyword evidence="4" id="KW-0812">Transmembrane</keyword>
<dbReference type="PRINTS" id="PR00834">
    <property type="entry name" value="PROTEASES2C"/>
</dbReference>
<dbReference type="InterPro" id="IPR041489">
    <property type="entry name" value="PDZ_6"/>
</dbReference>
<dbReference type="Gene3D" id="2.30.42.10">
    <property type="match status" value="1"/>
</dbReference>
<dbReference type="InterPro" id="IPR051201">
    <property type="entry name" value="Chloro_Bact_Ser_Proteases"/>
</dbReference>
<feature type="transmembrane region" description="Helical" evidence="4">
    <location>
        <begin position="42"/>
        <end position="69"/>
    </location>
</feature>
<sequence length="453" mass="47835">MDFNHQDMNRQEYNNLQEYQQVQPNFVLAEPKKKTQSGWKRFIAKTVVGALLIGMIGGATFTGVSYAGFHLLDLPFLTQNEETNDSDSIKANHASADNSDYKDGAVAAVKTSNLKAVDVSSVVDAVMPSIVAITNYSTTTYTGMFGQSQSYDSESAGSGIIVAQSDDNLYIATNNHVVSGAKTLSVQFVNGTSVNATVKGTYEAKDLAVVQVALSDIDADTLKAIRVASVGDSTKLSVGETAIAIGNALGYGQSVTTGVISALDREITVAGEGSDVAITNDNLIQTDAAINPGNSGGALINASGEVIGINSAKYSDTSVEGFGFAIPMEDAWPIIEQLITREKVDESESAYLGIQGQPISSSVAQAYNMPEGIYIYKVMSGSAADKAGLQEGDILTAFDGQKIYTMTALKELIAYYSADTKVDIVISRANKKGEYKEQTVTVTLGSTATANIN</sequence>
<keyword evidence="4" id="KW-1133">Transmembrane helix</keyword>
<dbReference type="GO" id="GO:0006508">
    <property type="term" value="P:proteolysis"/>
    <property type="evidence" value="ECO:0007669"/>
    <property type="project" value="UniProtKB-KW"/>
</dbReference>
<keyword evidence="2 6" id="KW-0645">Protease</keyword>
<dbReference type="InterPro" id="IPR001478">
    <property type="entry name" value="PDZ"/>
</dbReference>
<keyword evidence="4" id="KW-0472">Membrane</keyword>
<keyword evidence="7" id="KW-1185">Reference proteome</keyword>